<reference evidence="1 2" key="1">
    <citation type="submission" date="2023-03" db="EMBL/GenBank/DDBJ databases">
        <title>High recombination rates correlate with genetic variation in Cardiocondyla obscurior ants.</title>
        <authorList>
            <person name="Errbii M."/>
        </authorList>
    </citation>
    <scope>NUCLEOTIDE SEQUENCE [LARGE SCALE GENOMIC DNA]</scope>
    <source>
        <strain evidence="1">Alpha-2009</strain>
        <tissue evidence="1">Whole body</tissue>
    </source>
</reference>
<keyword evidence="2" id="KW-1185">Reference proteome</keyword>
<dbReference type="EMBL" id="JADYXP020000013">
    <property type="protein sequence ID" value="KAL0111516.1"/>
    <property type="molecule type" value="Genomic_DNA"/>
</dbReference>
<gene>
    <name evidence="1" type="ORF">PUN28_013014</name>
</gene>
<proteinExistence type="predicted"/>
<comment type="caution">
    <text evidence="1">The sequence shown here is derived from an EMBL/GenBank/DDBJ whole genome shotgun (WGS) entry which is preliminary data.</text>
</comment>
<evidence type="ECO:0000313" key="1">
    <source>
        <dbReference type="EMBL" id="KAL0111516.1"/>
    </source>
</evidence>
<accession>A0AAW2F667</accession>
<sequence length="69" mass="8229">MISIKLLHKRNTLLIEQTWSIYSQRSLTQTVKCIFVRNEYVCTYIRTYSHNFSFATKRFTFESITIGSL</sequence>
<dbReference type="Proteomes" id="UP001430953">
    <property type="component" value="Unassembled WGS sequence"/>
</dbReference>
<name>A0AAW2F667_9HYME</name>
<organism evidence="1 2">
    <name type="scientific">Cardiocondyla obscurior</name>
    <dbReference type="NCBI Taxonomy" id="286306"/>
    <lineage>
        <taxon>Eukaryota</taxon>
        <taxon>Metazoa</taxon>
        <taxon>Ecdysozoa</taxon>
        <taxon>Arthropoda</taxon>
        <taxon>Hexapoda</taxon>
        <taxon>Insecta</taxon>
        <taxon>Pterygota</taxon>
        <taxon>Neoptera</taxon>
        <taxon>Endopterygota</taxon>
        <taxon>Hymenoptera</taxon>
        <taxon>Apocrita</taxon>
        <taxon>Aculeata</taxon>
        <taxon>Formicoidea</taxon>
        <taxon>Formicidae</taxon>
        <taxon>Myrmicinae</taxon>
        <taxon>Cardiocondyla</taxon>
    </lineage>
</organism>
<protein>
    <submittedName>
        <fullName evidence="1">Uncharacterized protein</fullName>
    </submittedName>
</protein>
<evidence type="ECO:0000313" key="2">
    <source>
        <dbReference type="Proteomes" id="UP001430953"/>
    </source>
</evidence>
<dbReference type="AlphaFoldDB" id="A0AAW2F667"/>